<accession>A0A5Y3PZY6</accession>
<proteinExistence type="predicted"/>
<sequence>MKNTDPILNLTYAERLLKSLEELRSVMSEQSGESLIIVKWAGAVGGSSTGTTGHRNRDSSAAAFRTFRSTTAEFLVKVSRYNEGKVKRS</sequence>
<gene>
    <name evidence="1" type="ORF">DSQ81_03890</name>
</gene>
<evidence type="ECO:0000313" key="1">
    <source>
        <dbReference type="EMBL" id="ECI4934998.1"/>
    </source>
</evidence>
<name>A0A5Y3PZY6_SALER</name>
<dbReference type="AlphaFoldDB" id="A0A5Y3PZY6"/>
<reference evidence="1" key="1">
    <citation type="submission" date="2018-07" db="EMBL/GenBank/DDBJ databases">
        <authorList>
            <person name="Ashton P.M."/>
            <person name="Dallman T."/>
            <person name="Nair S."/>
            <person name="De Pinna E."/>
            <person name="Peters T."/>
            <person name="Grant K."/>
        </authorList>
    </citation>
    <scope>NUCLEOTIDE SEQUENCE [LARGE SCALE GENOMIC DNA]</scope>
    <source>
        <strain evidence="1">475813</strain>
    </source>
</reference>
<comment type="caution">
    <text evidence="1">The sequence shown here is derived from an EMBL/GenBank/DDBJ whole genome shotgun (WGS) entry which is preliminary data.</text>
</comment>
<protein>
    <submittedName>
        <fullName evidence="1">Uncharacterized protein</fullName>
    </submittedName>
</protein>
<dbReference type="EMBL" id="AAIVIG010000004">
    <property type="protein sequence ID" value="ECI4934998.1"/>
    <property type="molecule type" value="Genomic_DNA"/>
</dbReference>
<organism evidence="1">
    <name type="scientific">Salmonella enterica subsp. arizonae</name>
    <dbReference type="NCBI Taxonomy" id="59203"/>
    <lineage>
        <taxon>Bacteria</taxon>
        <taxon>Pseudomonadati</taxon>
        <taxon>Pseudomonadota</taxon>
        <taxon>Gammaproteobacteria</taxon>
        <taxon>Enterobacterales</taxon>
        <taxon>Enterobacteriaceae</taxon>
        <taxon>Salmonella</taxon>
    </lineage>
</organism>
<dbReference type="Proteomes" id="UP000839688">
    <property type="component" value="Unassembled WGS sequence"/>
</dbReference>